<feature type="compositionally biased region" description="Polar residues" evidence="7">
    <location>
        <begin position="751"/>
        <end position="763"/>
    </location>
</feature>
<comment type="subcellular location">
    <subcellularLocation>
        <location evidence="1">Membrane</location>
        <topology evidence="1">Multi-pass membrane protein</topology>
    </subcellularLocation>
</comment>
<feature type="region of interest" description="Disordered" evidence="7">
    <location>
        <begin position="419"/>
        <end position="465"/>
    </location>
</feature>
<feature type="region of interest" description="Disordered" evidence="7">
    <location>
        <begin position="491"/>
        <end position="584"/>
    </location>
</feature>
<sequence length="1056" mass="115172">MRRLSNSVPSLRGPATTSTLRRRKYSARPFVLSILAIVTLTLLSVAAHRWDRNTGLRGRSTLQSRQLALLSPDNEECRLVHDAPNQCDFVRANCPDEEAGVISYLTLYYCRLPNLKPLTFIILILWLSLLFSTIGIAASDFFCVNLSTISSLLGMSESMAGVTFLAFGNGSPDVFSTFAAMSTNSGSLAVGELMGAAGFITAVVAGSMALVRPFKVARRSFVRDVGFFIVAASFSMVFLWDGKLYFWECATMVAFYVFYVITVMVWHWWLGRRRARRQRTATMRSQYVLPGGDEEEVYQAYQDDEDGPAGDARTPQRGLSADDFSALERADEEDLLDIDDDDGEEVRERWLGELNSNMRLSRPRIGERRNTQQPIRPSLVGVLEFRAVLSSLKKSRNIQSIPIHLRRYSDDPTFTTAQQQDLLSTPSGPASRPPYAVTHVNSDESPGVSRPSAATRNAGVHRARAVSTNDVDTALLDPSTLQRGAVPSIDLLGPLHEDDRGSTHSNVDRAPSPSFSISPPPSNHGSQATSPAPPQVMVSSPNSLAPPAPGAPGPPPIRLSVPSASSPDPNLHPGPRPYPKLNIPGASPPSPFPAYYDRSPSSYTSSRAPSLRLPPASLSPESIFHHYDFVHPDQDEKPLKWWPYKVLPPPQVLISTLFPTLYNWSDKNIWERFLGVIAAPSVFLLTITLPVVEAERDEENTAGPPNLSLPHSATSTTGNGASFSRSTITILPPDNPESTDAAILNGEGHSLDSTGGRKSSKGQAKQGDSIESTEQHNLHLHHAEPVLLSPTNPRILQSPEQLPMNDNTPPEPKQWNRWLVILQAFTAPYFIVLIVWANTSLDSPRALVMPTLYSLIVSLVLLAIILTTTTPTRPPRWRVVLCFLGFAVAISWISSIANEVVGVLKTLGVVLNMSDAILGLTIFAVGNSLGDLVADITVARLGFPVMALSACFGGPMLNILLGIGISGCYITLKGGQHDQKKHPGHPLKMKPFHVDVSTTLVISGATLLVTLVGLLVAVPLRKWKMDKMIGWGLVILWALSTLGNVMVEIFGWGYDS</sequence>
<feature type="transmembrane region" description="Helical" evidence="8">
    <location>
        <begin position="1029"/>
        <end position="1054"/>
    </location>
</feature>
<dbReference type="RefSeq" id="XP_033577253.1">
    <property type="nucleotide sequence ID" value="XM_033715533.1"/>
</dbReference>
<keyword evidence="11" id="KW-1185">Reference proteome</keyword>
<dbReference type="Proteomes" id="UP000504636">
    <property type="component" value="Unplaced"/>
</dbReference>
<proteinExistence type="inferred from homology"/>
<evidence type="ECO:0000256" key="7">
    <source>
        <dbReference type="SAM" id="MobiDB-lite"/>
    </source>
</evidence>
<feature type="transmembrane region" description="Helical" evidence="8">
    <location>
        <begin position="188"/>
        <end position="209"/>
    </location>
</feature>
<keyword evidence="4 8" id="KW-0812">Transmembrane</keyword>
<feature type="compositionally biased region" description="Polar residues" evidence="7">
    <location>
        <begin position="709"/>
        <end position="729"/>
    </location>
</feature>
<evidence type="ECO:0000256" key="6">
    <source>
        <dbReference type="ARBA" id="ARBA00023136"/>
    </source>
</evidence>
<dbReference type="AlphaFoldDB" id="A0A6A6YP06"/>
<dbReference type="EMBL" id="MU003700">
    <property type="protein sequence ID" value="KAF2810289.1"/>
    <property type="molecule type" value="Genomic_DNA"/>
</dbReference>
<name>A0A6A6YP06_9PEZI</name>
<dbReference type="GO" id="GO:0008324">
    <property type="term" value="F:monoatomic cation transmembrane transporter activity"/>
    <property type="evidence" value="ECO:0007669"/>
    <property type="project" value="TreeGrafter"/>
</dbReference>
<protein>
    <recommendedName>
        <fullName evidence="9">Sodium/calcium exchanger membrane region domain-containing protein</fullName>
    </recommendedName>
</protein>
<accession>A0A6A6YP06</accession>
<feature type="compositionally biased region" description="Polar residues" evidence="7">
    <location>
        <begin position="419"/>
        <end position="428"/>
    </location>
</feature>
<reference evidence="12" key="2">
    <citation type="submission" date="2020-04" db="EMBL/GenBank/DDBJ databases">
        <authorList>
            <consortium name="NCBI Genome Project"/>
        </authorList>
    </citation>
    <scope>NUCLEOTIDE SEQUENCE</scope>
    <source>
        <strain evidence="12">CBS 304.34</strain>
    </source>
</reference>
<feature type="domain" description="Sodium/calcium exchanger membrane region" evidence="9">
    <location>
        <begin position="125"/>
        <end position="264"/>
    </location>
</feature>
<feature type="domain" description="Sodium/calcium exchanger membrane region" evidence="9">
    <location>
        <begin position="883"/>
        <end position="1042"/>
    </location>
</feature>
<keyword evidence="5 8" id="KW-1133">Transmembrane helix</keyword>
<feature type="transmembrane region" description="Helical" evidence="8">
    <location>
        <begin position="245"/>
        <end position="269"/>
    </location>
</feature>
<evidence type="ECO:0000313" key="12">
    <source>
        <dbReference type="RefSeq" id="XP_033577253.1"/>
    </source>
</evidence>
<dbReference type="GeneID" id="54456426"/>
<evidence type="ECO:0000256" key="3">
    <source>
        <dbReference type="ARBA" id="ARBA00022448"/>
    </source>
</evidence>
<feature type="transmembrane region" description="Helical" evidence="8">
    <location>
        <begin position="118"/>
        <end position="137"/>
    </location>
</feature>
<feature type="compositionally biased region" description="Pro residues" evidence="7">
    <location>
        <begin position="544"/>
        <end position="557"/>
    </location>
</feature>
<dbReference type="Gene3D" id="1.20.1420.30">
    <property type="entry name" value="NCX, central ion-binding region"/>
    <property type="match status" value="2"/>
</dbReference>
<dbReference type="PANTHER" id="PTHR12266">
    <property type="entry name" value="NA+/CA2+ K+ INDEPENDENT EXCHANGER"/>
    <property type="match status" value="1"/>
</dbReference>
<gene>
    <name evidence="10 12" type="ORF">BDZ99DRAFT_387701</name>
</gene>
<dbReference type="OrthoDB" id="407410at2759"/>
<feature type="transmembrane region" description="Helical" evidence="8">
    <location>
        <begin position="221"/>
        <end position="239"/>
    </location>
</feature>
<reference evidence="10 12" key="1">
    <citation type="journal article" date="2020" name="Stud. Mycol.">
        <title>101 Dothideomycetes genomes: a test case for predicting lifestyles and emergence of pathogens.</title>
        <authorList>
            <person name="Haridas S."/>
            <person name="Albert R."/>
            <person name="Binder M."/>
            <person name="Bloem J."/>
            <person name="Labutti K."/>
            <person name="Salamov A."/>
            <person name="Andreopoulos B."/>
            <person name="Baker S."/>
            <person name="Barry K."/>
            <person name="Bills G."/>
            <person name="Bluhm B."/>
            <person name="Cannon C."/>
            <person name="Castanera R."/>
            <person name="Culley D."/>
            <person name="Daum C."/>
            <person name="Ezra D."/>
            <person name="Gonzalez J."/>
            <person name="Henrissat B."/>
            <person name="Kuo A."/>
            <person name="Liang C."/>
            <person name="Lipzen A."/>
            <person name="Lutzoni F."/>
            <person name="Magnuson J."/>
            <person name="Mondo S."/>
            <person name="Nolan M."/>
            <person name="Ohm R."/>
            <person name="Pangilinan J."/>
            <person name="Park H.-J."/>
            <person name="Ramirez L."/>
            <person name="Alfaro M."/>
            <person name="Sun H."/>
            <person name="Tritt A."/>
            <person name="Yoshinaga Y."/>
            <person name="Zwiers L.-H."/>
            <person name="Turgeon B."/>
            <person name="Goodwin S."/>
            <person name="Spatafora J."/>
            <person name="Crous P."/>
            <person name="Grigoriev I."/>
        </authorList>
    </citation>
    <scope>NUCLEOTIDE SEQUENCE</scope>
    <source>
        <strain evidence="10 12">CBS 304.34</strain>
    </source>
</reference>
<dbReference type="PANTHER" id="PTHR12266:SF0">
    <property type="entry name" value="MITOCHONDRIAL SODIUM_CALCIUM EXCHANGER PROTEIN"/>
    <property type="match status" value="1"/>
</dbReference>
<comment type="similarity">
    <text evidence="2">Belongs to the Ca(2+):cation antiporter (CaCA) (TC 2.A.19) family.</text>
</comment>
<feature type="transmembrane region" description="Helical" evidence="8">
    <location>
        <begin position="149"/>
        <end position="168"/>
    </location>
</feature>
<feature type="region of interest" description="Disordered" evidence="7">
    <location>
        <begin position="789"/>
        <end position="809"/>
    </location>
</feature>
<feature type="compositionally biased region" description="Polar residues" evidence="7">
    <location>
        <begin position="789"/>
        <end position="808"/>
    </location>
</feature>
<dbReference type="GO" id="GO:0006874">
    <property type="term" value="P:intracellular calcium ion homeostasis"/>
    <property type="evidence" value="ECO:0007669"/>
    <property type="project" value="TreeGrafter"/>
</dbReference>
<feature type="region of interest" description="Disordered" evidence="7">
    <location>
        <begin position="696"/>
        <end position="775"/>
    </location>
</feature>
<dbReference type="GO" id="GO:0016020">
    <property type="term" value="C:membrane"/>
    <property type="evidence" value="ECO:0007669"/>
    <property type="project" value="UniProtKB-SubCell"/>
</dbReference>
<feature type="transmembrane region" description="Helical" evidence="8">
    <location>
        <begin position="30"/>
        <end position="50"/>
    </location>
</feature>
<evidence type="ECO:0000256" key="2">
    <source>
        <dbReference type="ARBA" id="ARBA00008170"/>
    </source>
</evidence>
<evidence type="ECO:0000256" key="5">
    <source>
        <dbReference type="ARBA" id="ARBA00022989"/>
    </source>
</evidence>
<feature type="transmembrane region" description="Helical" evidence="8">
    <location>
        <begin position="917"/>
        <end position="938"/>
    </location>
</feature>
<feature type="transmembrane region" description="Helical" evidence="8">
    <location>
        <begin position="945"/>
        <end position="972"/>
    </location>
</feature>
<evidence type="ECO:0000256" key="8">
    <source>
        <dbReference type="SAM" id="Phobius"/>
    </source>
</evidence>
<dbReference type="Pfam" id="PF01699">
    <property type="entry name" value="Na_Ca_ex"/>
    <property type="match status" value="2"/>
</dbReference>
<evidence type="ECO:0000313" key="11">
    <source>
        <dbReference type="Proteomes" id="UP000504636"/>
    </source>
</evidence>
<evidence type="ECO:0000256" key="1">
    <source>
        <dbReference type="ARBA" id="ARBA00004141"/>
    </source>
</evidence>
<reference evidence="12" key="3">
    <citation type="submission" date="2025-04" db="UniProtKB">
        <authorList>
            <consortium name="RefSeq"/>
        </authorList>
    </citation>
    <scope>IDENTIFICATION</scope>
    <source>
        <strain evidence="12">CBS 304.34</strain>
    </source>
</reference>
<feature type="transmembrane region" description="Helical" evidence="8">
    <location>
        <begin position="848"/>
        <end position="867"/>
    </location>
</feature>
<keyword evidence="3" id="KW-0813">Transport</keyword>
<evidence type="ECO:0000256" key="4">
    <source>
        <dbReference type="ARBA" id="ARBA00022692"/>
    </source>
</evidence>
<keyword evidence="6 8" id="KW-0472">Membrane</keyword>
<dbReference type="InterPro" id="IPR051359">
    <property type="entry name" value="CaCA_antiporter"/>
</dbReference>
<organism evidence="10">
    <name type="scientific">Mytilinidion resinicola</name>
    <dbReference type="NCBI Taxonomy" id="574789"/>
    <lineage>
        <taxon>Eukaryota</taxon>
        <taxon>Fungi</taxon>
        <taxon>Dikarya</taxon>
        <taxon>Ascomycota</taxon>
        <taxon>Pezizomycotina</taxon>
        <taxon>Dothideomycetes</taxon>
        <taxon>Pleosporomycetidae</taxon>
        <taxon>Mytilinidiales</taxon>
        <taxon>Mytilinidiaceae</taxon>
        <taxon>Mytilinidion</taxon>
    </lineage>
</organism>
<dbReference type="InterPro" id="IPR044880">
    <property type="entry name" value="NCX_ion-bd_dom_sf"/>
</dbReference>
<feature type="transmembrane region" description="Helical" evidence="8">
    <location>
        <begin position="818"/>
        <end position="836"/>
    </location>
</feature>
<dbReference type="InterPro" id="IPR004837">
    <property type="entry name" value="NaCa_Exmemb"/>
</dbReference>
<evidence type="ECO:0000259" key="9">
    <source>
        <dbReference type="Pfam" id="PF01699"/>
    </source>
</evidence>
<evidence type="ECO:0000313" key="10">
    <source>
        <dbReference type="EMBL" id="KAF2810289.1"/>
    </source>
</evidence>
<feature type="transmembrane region" description="Helical" evidence="8">
    <location>
        <begin position="879"/>
        <end position="897"/>
    </location>
</feature>
<feature type="transmembrane region" description="Helical" evidence="8">
    <location>
        <begin position="992"/>
        <end position="1017"/>
    </location>
</feature>